<gene>
    <name evidence="1" type="ORF">JY651_18765</name>
</gene>
<dbReference type="Pfam" id="PF11876">
    <property type="entry name" value="TsiV"/>
    <property type="match status" value="1"/>
</dbReference>
<reference evidence="1 2" key="1">
    <citation type="submission" date="2021-02" db="EMBL/GenBank/DDBJ databases">
        <title>De Novo genome assembly of isolated myxobacteria.</title>
        <authorList>
            <person name="Stevens D.C."/>
        </authorList>
    </citation>
    <scope>NUCLEOTIDE SEQUENCE [LARGE SCALE GENOMIC DNA]</scope>
    <source>
        <strain evidence="2">SCPEA02</strain>
    </source>
</reference>
<organism evidence="1 2">
    <name type="scientific">Pyxidicoccus parkwayensis</name>
    <dbReference type="NCBI Taxonomy" id="2813578"/>
    <lineage>
        <taxon>Bacteria</taxon>
        <taxon>Pseudomonadati</taxon>
        <taxon>Myxococcota</taxon>
        <taxon>Myxococcia</taxon>
        <taxon>Myxococcales</taxon>
        <taxon>Cystobacterineae</taxon>
        <taxon>Myxococcaceae</taxon>
        <taxon>Pyxidicoccus</taxon>
    </lineage>
</organism>
<protein>
    <submittedName>
        <fullName evidence="1">DUF3396 domain-containing protein</fullName>
    </submittedName>
</protein>
<proteinExistence type="predicted"/>
<evidence type="ECO:0000313" key="1">
    <source>
        <dbReference type="EMBL" id="QSQ26829.1"/>
    </source>
</evidence>
<dbReference type="Proteomes" id="UP000662747">
    <property type="component" value="Chromosome"/>
</dbReference>
<dbReference type="InterPro" id="IPR021815">
    <property type="entry name" value="TsiV"/>
</dbReference>
<dbReference type="RefSeq" id="WP_206728371.1">
    <property type="nucleotide sequence ID" value="NZ_CP071090.1"/>
</dbReference>
<dbReference type="EMBL" id="CP071090">
    <property type="protein sequence ID" value="QSQ26829.1"/>
    <property type="molecule type" value="Genomic_DNA"/>
</dbReference>
<name>A0ABX7P8J2_9BACT</name>
<sequence>MSERYPRVRVMAENGYTLAREAVHICFYMHRPYVEVAPDLLRALDVFVDAVGSQTLGLYADSEGEWQELDEAGWKHIRSWLSGRLGFMSHLRDTSRGNAYVFESYGKPANTAQINRPDATCAAYFRIPTELMEEHGPGWVRTLALQLAGALPFSTGHAGLAIAGDLDLVGVSQRLRPYVFRYPGLDVLPMLHVSWEIGTKVRGPAWLTFLGQPALNGLGGIAALRDRLHSPGTTVEPLGNDSAVITLGDWPEAGDTEQGKTLPAYRELARVLEPWLFREEHPNAMNLSFTPEELLRWERRFLD</sequence>
<evidence type="ECO:0000313" key="2">
    <source>
        <dbReference type="Proteomes" id="UP000662747"/>
    </source>
</evidence>
<accession>A0ABX7P8J2</accession>
<keyword evidence="2" id="KW-1185">Reference proteome</keyword>